<organism evidence="9 10">
    <name type="scientific">Aquincola agrisoli</name>
    <dbReference type="NCBI Taxonomy" id="3119538"/>
    <lineage>
        <taxon>Bacteria</taxon>
        <taxon>Pseudomonadati</taxon>
        <taxon>Pseudomonadota</taxon>
        <taxon>Betaproteobacteria</taxon>
        <taxon>Burkholderiales</taxon>
        <taxon>Sphaerotilaceae</taxon>
        <taxon>Aquincola</taxon>
    </lineage>
</organism>
<feature type="transmembrane region" description="Helical" evidence="7">
    <location>
        <begin position="137"/>
        <end position="155"/>
    </location>
</feature>
<evidence type="ECO:0000313" key="10">
    <source>
        <dbReference type="Proteomes" id="UP001336250"/>
    </source>
</evidence>
<comment type="subcellular location">
    <subcellularLocation>
        <location evidence="7">Cell inner membrane</location>
        <topology evidence="7">Multi-pass membrane protein</topology>
    </subcellularLocation>
    <subcellularLocation>
        <location evidence="1">Cell membrane</location>
        <topology evidence="1">Multi-pass membrane protein</topology>
    </subcellularLocation>
</comment>
<dbReference type="InterPro" id="IPR003416">
    <property type="entry name" value="MgtC/SapB/SrpB/YhiD_fam"/>
</dbReference>
<evidence type="ECO:0000256" key="6">
    <source>
        <dbReference type="ARBA" id="ARBA00023136"/>
    </source>
</evidence>
<dbReference type="PANTHER" id="PTHR33778:SF1">
    <property type="entry name" value="MAGNESIUM TRANSPORTER YHID-RELATED"/>
    <property type="match status" value="1"/>
</dbReference>
<dbReference type="RefSeq" id="WP_332291950.1">
    <property type="nucleotide sequence ID" value="NZ_JAZIBG010000044.1"/>
</dbReference>
<evidence type="ECO:0000256" key="5">
    <source>
        <dbReference type="ARBA" id="ARBA00022989"/>
    </source>
</evidence>
<dbReference type="EMBL" id="JAZIBG010000044">
    <property type="protein sequence ID" value="MEF7616450.1"/>
    <property type="molecule type" value="Genomic_DNA"/>
</dbReference>
<keyword evidence="4 7" id="KW-0812">Transmembrane</keyword>
<gene>
    <name evidence="9" type="ORF">V4F39_21215</name>
</gene>
<evidence type="ECO:0000256" key="1">
    <source>
        <dbReference type="ARBA" id="ARBA00004651"/>
    </source>
</evidence>
<feature type="domain" description="MgtC/SapB/SrpB/YhiD N-terminal" evidence="8">
    <location>
        <begin position="32"/>
        <end position="154"/>
    </location>
</feature>
<dbReference type="Proteomes" id="UP001336250">
    <property type="component" value="Unassembled WGS sequence"/>
</dbReference>
<dbReference type="PANTHER" id="PTHR33778">
    <property type="entry name" value="PROTEIN MGTC"/>
    <property type="match status" value="1"/>
</dbReference>
<name>A0AAW9QPD8_9BURK</name>
<keyword evidence="10" id="KW-1185">Reference proteome</keyword>
<dbReference type="AlphaFoldDB" id="A0AAW9QPD8"/>
<dbReference type="GO" id="GO:0005886">
    <property type="term" value="C:plasma membrane"/>
    <property type="evidence" value="ECO:0007669"/>
    <property type="project" value="UniProtKB-SubCell"/>
</dbReference>
<evidence type="ECO:0000256" key="3">
    <source>
        <dbReference type="ARBA" id="ARBA00022475"/>
    </source>
</evidence>
<keyword evidence="5 7" id="KW-1133">Transmembrane helix</keyword>
<evidence type="ECO:0000256" key="2">
    <source>
        <dbReference type="ARBA" id="ARBA00009298"/>
    </source>
</evidence>
<feature type="transmembrane region" description="Helical" evidence="7">
    <location>
        <begin position="57"/>
        <end position="76"/>
    </location>
</feature>
<dbReference type="InterPro" id="IPR049177">
    <property type="entry name" value="MgtC_SapB_SrpB_YhiD_N"/>
</dbReference>
<protein>
    <recommendedName>
        <fullName evidence="7">Protein MgtC</fullName>
    </recommendedName>
</protein>
<feature type="transmembrane region" description="Helical" evidence="7">
    <location>
        <begin position="113"/>
        <end position="131"/>
    </location>
</feature>
<evidence type="ECO:0000256" key="4">
    <source>
        <dbReference type="ARBA" id="ARBA00022692"/>
    </source>
</evidence>
<reference evidence="9 10" key="1">
    <citation type="submission" date="2024-02" db="EMBL/GenBank/DDBJ databases">
        <title>Genome sequence of Aquincola sp. MAHUQ-54.</title>
        <authorList>
            <person name="Huq M.A."/>
        </authorList>
    </citation>
    <scope>NUCLEOTIDE SEQUENCE [LARGE SCALE GENOMIC DNA]</scope>
    <source>
        <strain evidence="9 10">MAHUQ-54</strain>
    </source>
</reference>
<feature type="transmembrane region" description="Helical" evidence="7">
    <location>
        <begin position="82"/>
        <end position="101"/>
    </location>
</feature>
<comment type="similarity">
    <text evidence="2 7">Belongs to the MgtC/SapB family.</text>
</comment>
<dbReference type="Pfam" id="PF02308">
    <property type="entry name" value="MgtC"/>
    <property type="match status" value="1"/>
</dbReference>
<proteinExistence type="inferred from homology"/>
<evidence type="ECO:0000313" key="9">
    <source>
        <dbReference type="EMBL" id="MEF7616450.1"/>
    </source>
</evidence>
<keyword evidence="6 7" id="KW-0472">Membrane</keyword>
<comment type="caution">
    <text evidence="9">The sequence shown here is derived from an EMBL/GenBank/DDBJ whole genome shotgun (WGS) entry which is preliminary data.</text>
</comment>
<dbReference type="PRINTS" id="PR01837">
    <property type="entry name" value="MGTCSAPBPROT"/>
</dbReference>
<accession>A0AAW9QPD8</accession>
<evidence type="ECO:0000259" key="8">
    <source>
        <dbReference type="Pfam" id="PF02308"/>
    </source>
</evidence>
<keyword evidence="3" id="KW-1003">Cell membrane</keyword>
<evidence type="ECO:0000256" key="7">
    <source>
        <dbReference type="RuleBase" id="RU365041"/>
    </source>
</evidence>
<feature type="transmembrane region" description="Helical" evidence="7">
    <location>
        <begin position="28"/>
        <end position="45"/>
    </location>
</feature>
<sequence length="162" mass="16991">MDSAWQTVLTALQQEFSDLPDLGQATRLVVRLLLAAVLGGLLGWERETSGKAAGVRTHMLVALGAALFVMIPQQAGVSDADMSRVIQGVVAGVGFLGAGTIIKGRDEEDVQGLTTAAGIWLTAAIGVGVGLGREASAVLSTLLALVILHWLPRLVSRWNKPR</sequence>
<keyword evidence="7" id="KW-0997">Cell inner membrane</keyword>